<keyword evidence="3" id="KW-1185">Reference proteome</keyword>
<keyword evidence="1" id="KW-1133">Transmembrane helix</keyword>
<dbReference type="Proteomes" id="UP000564644">
    <property type="component" value="Unassembled WGS sequence"/>
</dbReference>
<evidence type="ECO:0000313" key="3">
    <source>
        <dbReference type="Proteomes" id="UP000564644"/>
    </source>
</evidence>
<organism evidence="2 3">
    <name type="scientific">Cohnella zeiphila</name>
    <dbReference type="NCBI Taxonomy" id="2761120"/>
    <lineage>
        <taxon>Bacteria</taxon>
        <taxon>Bacillati</taxon>
        <taxon>Bacillota</taxon>
        <taxon>Bacilli</taxon>
        <taxon>Bacillales</taxon>
        <taxon>Paenibacillaceae</taxon>
        <taxon>Cohnella</taxon>
    </lineage>
</organism>
<protein>
    <submittedName>
        <fullName evidence="2">Uncharacterized protein</fullName>
    </submittedName>
</protein>
<evidence type="ECO:0000256" key="1">
    <source>
        <dbReference type="SAM" id="Phobius"/>
    </source>
</evidence>
<sequence>MWAIAGLLAAAGICAAIELPSLAGHKKDLWIFTLLLLLGTPLSIAAALKAPIPNPLDWIAAVYRPIGNWMKNLFE</sequence>
<feature type="transmembrane region" description="Helical" evidence="1">
    <location>
        <begin position="31"/>
        <end position="48"/>
    </location>
</feature>
<keyword evidence="1" id="KW-0812">Transmembrane</keyword>
<gene>
    <name evidence="2" type="ORF">H7C18_30780</name>
</gene>
<dbReference type="AlphaFoldDB" id="A0A7X0W0Q3"/>
<name>A0A7X0W0Q3_9BACL</name>
<evidence type="ECO:0000313" key="2">
    <source>
        <dbReference type="EMBL" id="MBB6735308.1"/>
    </source>
</evidence>
<accession>A0A7X0W0Q3</accession>
<proteinExistence type="predicted"/>
<comment type="caution">
    <text evidence="2">The sequence shown here is derived from an EMBL/GenBank/DDBJ whole genome shotgun (WGS) entry which is preliminary data.</text>
</comment>
<keyword evidence="1" id="KW-0472">Membrane</keyword>
<dbReference type="EMBL" id="JACJVO010000046">
    <property type="protein sequence ID" value="MBB6735308.1"/>
    <property type="molecule type" value="Genomic_DNA"/>
</dbReference>
<reference evidence="2 3" key="1">
    <citation type="submission" date="2020-08" db="EMBL/GenBank/DDBJ databases">
        <title>Cohnella phylogeny.</title>
        <authorList>
            <person name="Dunlap C."/>
        </authorList>
    </citation>
    <scope>NUCLEOTIDE SEQUENCE [LARGE SCALE GENOMIC DNA]</scope>
    <source>
        <strain evidence="2 3">CBP 2801</strain>
    </source>
</reference>